<sequence>YFSTHITFDDGIRSDPACPINK</sequence>
<organism evidence="1">
    <name type="scientific">marine metagenome</name>
    <dbReference type="NCBI Taxonomy" id="408172"/>
    <lineage>
        <taxon>unclassified sequences</taxon>
        <taxon>metagenomes</taxon>
        <taxon>ecological metagenomes</taxon>
    </lineage>
</organism>
<dbReference type="AlphaFoldDB" id="A0A383A484"/>
<dbReference type="EMBL" id="UINC01188686">
    <property type="protein sequence ID" value="SVE02025.1"/>
    <property type="molecule type" value="Genomic_DNA"/>
</dbReference>
<evidence type="ECO:0000313" key="1">
    <source>
        <dbReference type="EMBL" id="SVE02025.1"/>
    </source>
</evidence>
<name>A0A383A484_9ZZZZ</name>
<feature type="non-terminal residue" evidence="1">
    <location>
        <position position="1"/>
    </location>
</feature>
<proteinExistence type="predicted"/>
<gene>
    <name evidence="1" type="ORF">METZ01_LOCUS454879</name>
</gene>
<reference evidence="1" key="1">
    <citation type="submission" date="2018-05" db="EMBL/GenBank/DDBJ databases">
        <authorList>
            <person name="Lanie J.A."/>
            <person name="Ng W.-L."/>
            <person name="Kazmierczak K.M."/>
            <person name="Andrzejewski T.M."/>
            <person name="Davidsen T.M."/>
            <person name="Wayne K.J."/>
            <person name="Tettelin H."/>
            <person name="Glass J.I."/>
            <person name="Rusch D."/>
            <person name="Podicherti R."/>
            <person name="Tsui H.-C.T."/>
            <person name="Winkler M.E."/>
        </authorList>
    </citation>
    <scope>NUCLEOTIDE SEQUENCE</scope>
</reference>
<protein>
    <submittedName>
        <fullName evidence="1">Uncharacterized protein</fullName>
    </submittedName>
</protein>
<accession>A0A383A484</accession>